<evidence type="ECO:0000256" key="1">
    <source>
        <dbReference type="SAM" id="Phobius"/>
    </source>
</evidence>
<feature type="transmembrane region" description="Helical" evidence="1">
    <location>
        <begin position="7"/>
        <end position="28"/>
    </location>
</feature>
<dbReference type="VEuPathDB" id="AmoebaDB:EIN_525860"/>
<proteinExistence type="predicted"/>
<reference evidence="2 3" key="1">
    <citation type="submission" date="2012-10" db="EMBL/GenBank/DDBJ databases">
        <authorList>
            <person name="Zafar N."/>
            <person name="Inman J."/>
            <person name="Hall N."/>
            <person name="Lorenzi H."/>
            <person name="Caler E."/>
        </authorList>
    </citation>
    <scope>NUCLEOTIDE SEQUENCE [LARGE SCALE GENOMIC DNA]</scope>
    <source>
        <strain evidence="2 3">IP1</strain>
    </source>
</reference>
<evidence type="ECO:0000313" key="2">
    <source>
        <dbReference type="EMBL" id="ELP89591.1"/>
    </source>
</evidence>
<feature type="transmembrane region" description="Helical" evidence="1">
    <location>
        <begin position="34"/>
        <end position="56"/>
    </location>
</feature>
<name>A0A0A1U8Y3_ENTIV</name>
<feature type="transmembrane region" description="Helical" evidence="1">
    <location>
        <begin position="105"/>
        <end position="127"/>
    </location>
</feature>
<dbReference type="RefSeq" id="XP_004256362.1">
    <property type="nucleotide sequence ID" value="XM_004256314.1"/>
</dbReference>
<keyword evidence="1" id="KW-0812">Transmembrane</keyword>
<feature type="transmembrane region" description="Helical" evidence="1">
    <location>
        <begin position="134"/>
        <end position="152"/>
    </location>
</feature>
<dbReference type="AlphaFoldDB" id="A0A0A1U8Y3"/>
<feature type="transmembrane region" description="Helical" evidence="1">
    <location>
        <begin position="158"/>
        <end position="182"/>
    </location>
</feature>
<feature type="transmembrane region" description="Helical" evidence="1">
    <location>
        <begin position="76"/>
        <end position="99"/>
    </location>
</feature>
<dbReference type="OMA" id="WIPLHFT"/>
<keyword evidence="1" id="KW-0472">Membrane</keyword>
<evidence type="ECO:0000313" key="3">
    <source>
        <dbReference type="Proteomes" id="UP000014680"/>
    </source>
</evidence>
<sequence>MGCAPSFFGMYVVVLILWMVWIPLHFTSSIPFDIVPITLLAIFTIAFVALIVLGVVRRRNDLPMFPTPIFMDRKPFLMRSFTTVVFIQYVLGEAVLTFLPPSNMALFMYRVLHLVCPLLLGSFVFFIIKRKTTLLYITTAVLLPLTASYYSLWNAFGVQYYFFYGFYILFSIILCLLGWMIYPSIPSDVITEIQLD</sequence>
<gene>
    <name evidence="2" type="ORF">EIN_525860</name>
</gene>
<dbReference type="Proteomes" id="UP000014680">
    <property type="component" value="Unassembled WGS sequence"/>
</dbReference>
<accession>A0A0A1U8Y3</accession>
<organism evidence="2 3">
    <name type="scientific">Entamoeba invadens IP1</name>
    <dbReference type="NCBI Taxonomy" id="370355"/>
    <lineage>
        <taxon>Eukaryota</taxon>
        <taxon>Amoebozoa</taxon>
        <taxon>Evosea</taxon>
        <taxon>Archamoebae</taxon>
        <taxon>Mastigamoebida</taxon>
        <taxon>Entamoebidae</taxon>
        <taxon>Entamoeba</taxon>
    </lineage>
</organism>
<dbReference type="OrthoDB" id="27763at2759"/>
<dbReference type="GeneID" id="14888556"/>
<keyword evidence="3" id="KW-1185">Reference proteome</keyword>
<protein>
    <submittedName>
        <fullName evidence="2">Uncharacterized protein</fullName>
    </submittedName>
</protein>
<dbReference type="KEGG" id="eiv:EIN_525860"/>
<keyword evidence="1" id="KW-1133">Transmembrane helix</keyword>
<dbReference type="EMBL" id="KB206604">
    <property type="protein sequence ID" value="ELP89591.1"/>
    <property type="molecule type" value="Genomic_DNA"/>
</dbReference>